<dbReference type="Proteomes" id="UP000634136">
    <property type="component" value="Unassembled WGS sequence"/>
</dbReference>
<organism evidence="1 2">
    <name type="scientific">Senna tora</name>
    <dbReference type="NCBI Taxonomy" id="362788"/>
    <lineage>
        <taxon>Eukaryota</taxon>
        <taxon>Viridiplantae</taxon>
        <taxon>Streptophyta</taxon>
        <taxon>Embryophyta</taxon>
        <taxon>Tracheophyta</taxon>
        <taxon>Spermatophyta</taxon>
        <taxon>Magnoliopsida</taxon>
        <taxon>eudicotyledons</taxon>
        <taxon>Gunneridae</taxon>
        <taxon>Pentapetalae</taxon>
        <taxon>rosids</taxon>
        <taxon>fabids</taxon>
        <taxon>Fabales</taxon>
        <taxon>Fabaceae</taxon>
        <taxon>Caesalpinioideae</taxon>
        <taxon>Cassia clade</taxon>
        <taxon>Senna</taxon>
    </lineage>
</organism>
<proteinExistence type="predicted"/>
<dbReference type="AlphaFoldDB" id="A0A834X096"/>
<comment type="caution">
    <text evidence="1">The sequence shown here is derived from an EMBL/GenBank/DDBJ whole genome shotgun (WGS) entry which is preliminary data.</text>
</comment>
<name>A0A834X096_9FABA</name>
<protein>
    <submittedName>
        <fullName evidence="1">Uncharacterized protein</fullName>
    </submittedName>
</protein>
<accession>A0A834X096</accession>
<reference evidence="1" key="1">
    <citation type="submission" date="2020-09" db="EMBL/GenBank/DDBJ databases">
        <title>Genome-Enabled Discovery of Anthraquinone Biosynthesis in Senna tora.</title>
        <authorList>
            <person name="Kang S.-H."/>
            <person name="Pandey R.P."/>
            <person name="Lee C.-M."/>
            <person name="Sim J.-S."/>
            <person name="Jeong J.-T."/>
            <person name="Choi B.-S."/>
            <person name="Jung M."/>
            <person name="Ginzburg D."/>
            <person name="Zhao K."/>
            <person name="Won S.Y."/>
            <person name="Oh T.-J."/>
            <person name="Yu Y."/>
            <person name="Kim N.-H."/>
            <person name="Lee O.R."/>
            <person name="Lee T.-H."/>
            <person name="Bashyal P."/>
            <person name="Kim T.-S."/>
            <person name="Lee W.-H."/>
            <person name="Kawkins C."/>
            <person name="Kim C.-K."/>
            <person name="Kim J.S."/>
            <person name="Ahn B.O."/>
            <person name="Rhee S.Y."/>
            <person name="Sohng J.K."/>
        </authorList>
    </citation>
    <scope>NUCLEOTIDE SEQUENCE</scope>
    <source>
        <tissue evidence="1">Leaf</tissue>
    </source>
</reference>
<keyword evidence="2" id="KW-1185">Reference proteome</keyword>
<evidence type="ECO:0000313" key="1">
    <source>
        <dbReference type="EMBL" id="KAF7835773.1"/>
    </source>
</evidence>
<gene>
    <name evidence="1" type="ORF">G2W53_010632</name>
</gene>
<dbReference type="EMBL" id="JAAIUW010000004">
    <property type="protein sequence ID" value="KAF7835773.1"/>
    <property type="molecule type" value="Genomic_DNA"/>
</dbReference>
<evidence type="ECO:0000313" key="2">
    <source>
        <dbReference type="Proteomes" id="UP000634136"/>
    </source>
</evidence>
<sequence>MPSTITINLEYRYKDNQNKTISNKVQIVDVRQWPSKECKFHRTRRKCPRFAVLLDLAILNGNNNRTFQMLKHEVDNLFDKDTP</sequence>